<sequence>MFWRLMKPADLDAVHAIADRIHPDHPEDLDVLAERQRLFPPGCQVLECDGLLLGYAISHPWEFGRPPALNTKLERLPADPTTYYLHDVAIAADGRGSGRAAQAVDRLVGVAAAIGLHNVSLVAVNGSQGFWEKHGFVPTPLAGLATKLSSYGGGAVFMVREIGEPARRSRVGKADGI</sequence>
<dbReference type="AlphaFoldDB" id="A0A5N3P6E8"/>
<evidence type="ECO:0000313" key="2">
    <source>
        <dbReference type="EMBL" id="KAB0265289.1"/>
    </source>
</evidence>
<reference evidence="2 3" key="1">
    <citation type="journal article" date="2019" name="Microorganisms">
        <title>Genome Insights into the Novel Species Microvirga brassicacearum, a Rapeseed Endophyte with Biotechnological Potential.</title>
        <authorList>
            <person name="Jimenez-Gomez A."/>
            <person name="Saati-Santamaria Z."/>
            <person name="Igual J.M."/>
            <person name="Rivas R."/>
            <person name="Mateos P.F."/>
            <person name="Garcia-Fraile P."/>
        </authorList>
    </citation>
    <scope>NUCLEOTIDE SEQUENCE [LARGE SCALE GENOMIC DNA]</scope>
    <source>
        <strain evidence="2 3">CDVBN77</strain>
    </source>
</reference>
<dbReference type="InterPro" id="IPR016181">
    <property type="entry name" value="Acyl_CoA_acyltransferase"/>
</dbReference>
<evidence type="ECO:0000313" key="3">
    <source>
        <dbReference type="Proteomes" id="UP000325684"/>
    </source>
</evidence>
<dbReference type="Proteomes" id="UP000325684">
    <property type="component" value="Unassembled WGS sequence"/>
</dbReference>
<dbReference type="Pfam" id="PF00583">
    <property type="entry name" value="Acetyltransf_1"/>
    <property type="match status" value="1"/>
</dbReference>
<keyword evidence="3" id="KW-1185">Reference proteome</keyword>
<accession>A0A5N3P6E8</accession>
<dbReference type="GO" id="GO:0016747">
    <property type="term" value="F:acyltransferase activity, transferring groups other than amino-acyl groups"/>
    <property type="evidence" value="ECO:0007669"/>
    <property type="project" value="InterPro"/>
</dbReference>
<dbReference type="PROSITE" id="PS51186">
    <property type="entry name" value="GNAT"/>
    <property type="match status" value="1"/>
</dbReference>
<feature type="domain" description="N-acetyltransferase" evidence="1">
    <location>
        <begin position="1"/>
        <end position="163"/>
    </location>
</feature>
<dbReference type="OrthoDB" id="359414at2"/>
<dbReference type="InterPro" id="IPR000182">
    <property type="entry name" value="GNAT_dom"/>
</dbReference>
<name>A0A5N3P6E8_9HYPH</name>
<evidence type="ECO:0000259" key="1">
    <source>
        <dbReference type="PROSITE" id="PS51186"/>
    </source>
</evidence>
<gene>
    <name evidence="2" type="ORF">FEZ63_19255</name>
</gene>
<proteinExistence type="predicted"/>
<dbReference type="SUPFAM" id="SSF55729">
    <property type="entry name" value="Acyl-CoA N-acyltransferases (Nat)"/>
    <property type="match status" value="1"/>
</dbReference>
<keyword evidence="2" id="KW-0808">Transferase</keyword>
<comment type="caution">
    <text evidence="2">The sequence shown here is derived from an EMBL/GenBank/DDBJ whole genome shotgun (WGS) entry which is preliminary data.</text>
</comment>
<dbReference type="EMBL" id="VCMV01000038">
    <property type="protein sequence ID" value="KAB0265289.1"/>
    <property type="molecule type" value="Genomic_DNA"/>
</dbReference>
<dbReference type="Gene3D" id="3.40.630.30">
    <property type="match status" value="1"/>
</dbReference>
<protein>
    <submittedName>
        <fullName evidence="2">GNAT family N-acetyltransferase</fullName>
    </submittedName>
</protein>
<organism evidence="2 3">
    <name type="scientific">Microvirga brassicacearum</name>
    <dbReference type="NCBI Taxonomy" id="2580413"/>
    <lineage>
        <taxon>Bacteria</taxon>
        <taxon>Pseudomonadati</taxon>
        <taxon>Pseudomonadota</taxon>
        <taxon>Alphaproteobacteria</taxon>
        <taxon>Hyphomicrobiales</taxon>
        <taxon>Methylobacteriaceae</taxon>
        <taxon>Microvirga</taxon>
    </lineage>
</organism>